<dbReference type="EMBL" id="JACCBV010000001">
    <property type="protein sequence ID" value="NYE18607.1"/>
    <property type="molecule type" value="Genomic_DNA"/>
</dbReference>
<dbReference type="RefSeq" id="WP_179487367.1">
    <property type="nucleotide sequence ID" value="NZ_JACCBV010000001.1"/>
</dbReference>
<feature type="transmembrane region" description="Helical" evidence="1">
    <location>
        <begin position="39"/>
        <end position="64"/>
    </location>
</feature>
<name>A0A7Y9KGL3_9MICO</name>
<dbReference type="AlphaFoldDB" id="A0A7Y9KGL3"/>
<comment type="caution">
    <text evidence="2">The sequence shown here is derived from an EMBL/GenBank/DDBJ whole genome shotgun (WGS) entry which is preliminary data.</text>
</comment>
<proteinExistence type="predicted"/>
<keyword evidence="1" id="KW-1133">Transmembrane helix</keyword>
<protein>
    <submittedName>
        <fullName evidence="2">Uncharacterized protein</fullName>
    </submittedName>
</protein>
<keyword evidence="3" id="KW-1185">Reference proteome</keyword>
<feature type="transmembrane region" description="Helical" evidence="1">
    <location>
        <begin position="156"/>
        <end position="181"/>
    </location>
</feature>
<evidence type="ECO:0000313" key="3">
    <source>
        <dbReference type="Proteomes" id="UP000576969"/>
    </source>
</evidence>
<feature type="transmembrane region" description="Helical" evidence="1">
    <location>
        <begin position="6"/>
        <end position="27"/>
    </location>
</feature>
<feature type="transmembrane region" description="Helical" evidence="1">
    <location>
        <begin position="105"/>
        <end position="124"/>
    </location>
</feature>
<gene>
    <name evidence="2" type="ORF">BJ991_000635</name>
</gene>
<feature type="transmembrane region" description="Helical" evidence="1">
    <location>
        <begin position="76"/>
        <end position="98"/>
    </location>
</feature>
<feature type="transmembrane region" description="Helical" evidence="1">
    <location>
        <begin position="130"/>
        <end position="149"/>
    </location>
</feature>
<dbReference type="Proteomes" id="UP000576969">
    <property type="component" value="Unassembled WGS sequence"/>
</dbReference>
<evidence type="ECO:0000313" key="2">
    <source>
        <dbReference type="EMBL" id="NYE18607.1"/>
    </source>
</evidence>
<sequence>MNTDFPRDLVFTAALFGVAAFVWAGWAQESPPRSVWWRVLLGAMGLAGVALAALTIPTLIANWGSPSALRPGTGAFITYIVVFWVEFLLAGVLAFFAIRAGLSDLVAPLILAIVGIHFFALAPVLGQPVLFIPAVLLTLIAVGTAVLPASDVAHSFWCGVLGAPVFLAVGAWCGVVGTAALRTG</sequence>
<accession>A0A7Y9KGL3</accession>
<organism evidence="2 3">
    <name type="scientific">Microbacterium immunditiarum</name>
    <dbReference type="NCBI Taxonomy" id="337480"/>
    <lineage>
        <taxon>Bacteria</taxon>
        <taxon>Bacillati</taxon>
        <taxon>Actinomycetota</taxon>
        <taxon>Actinomycetes</taxon>
        <taxon>Micrococcales</taxon>
        <taxon>Microbacteriaceae</taxon>
        <taxon>Microbacterium</taxon>
    </lineage>
</organism>
<reference evidence="2 3" key="1">
    <citation type="submission" date="2020-07" db="EMBL/GenBank/DDBJ databases">
        <title>Sequencing the genomes of 1000 actinobacteria strains.</title>
        <authorList>
            <person name="Klenk H.-P."/>
        </authorList>
    </citation>
    <scope>NUCLEOTIDE SEQUENCE [LARGE SCALE GENOMIC DNA]</scope>
    <source>
        <strain evidence="2 3">DSM 24662</strain>
    </source>
</reference>
<keyword evidence="1" id="KW-0812">Transmembrane</keyword>
<evidence type="ECO:0000256" key="1">
    <source>
        <dbReference type="SAM" id="Phobius"/>
    </source>
</evidence>
<keyword evidence="1" id="KW-0472">Membrane</keyword>